<evidence type="ECO:0000313" key="4">
    <source>
        <dbReference type="Proteomes" id="UP000233748"/>
    </source>
</evidence>
<organism evidence="1 3">
    <name type="scientific">Xanthomonas prunicola</name>
    <dbReference type="NCBI Taxonomy" id="2053930"/>
    <lineage>
        <taxon>Bacteria</taxon>
        <taxon>Pseudomonadati</taxon>
        <taxon>Pseudomonadota</taxon>
        <taxon>Gammaproteobacteria</taxon>
        <taxon>Lysobacterales</taxon>
        <taxon>Lysobacteraceae</taxon>
        <taxon>Xanthomonas</taxon>
    </lineage>
</organism>
<dbReference type="AlphaFoldDB" id="A0A2N3RJU1"/>
<dbReference type="EMBL" id="PHKV01000003">
    <property type="protein sequence ID" value="PKV12758.1"/>
    <property type="molecule type" value="Genomic_DNA"/>
</dbReference>
<evidence type="ECO:0000313" key="1">
    <source>
        <dbReference type="EMBL" id="PKV12758.1"/>
    </source>
</evidence>
<accession>A0A2N3RJU1</accession>
<name>A0A2N3RJU1_9XANT</name>
<reference evidence="3 4" key="1">
    <citation type="submission" date="2017-11" db="EMBL/GenBank/DDBJ databases">
        <title>Xanthomonas prunicola sp. nov., a novel pathogen that affects nectarine (Prunus persica var. nectarine) trees.</title>
        <authorList>
            <person name="Lopez M."/>
            <person name="Lopez-Soriano P."/>
            <person name="Garita-Cambronero J."/>
            <person name="Beltran C."/>
            <person name="Taghouti G."/>
            <person name="Portier P."/>
            <person name="Cubero J."/>
            <person name="Fischer-Le Saux M."/>
            <person name="Marco-Noales E."/>
        </authorList>
    </citation>
    <scope>NUCLEOTIDE SEQUENCE [LARGE SCALE GENOMIC DNA]</scope>
    <source>
        <strain evidence="1 3">CFBP8353</strain>
        <strain evidence="2 4">CFBP8354</strain>
    </source>
</reference>
<keyword evidence="4" id="KW-1185">Reference proteome</keyword>
<gene>
    <name evidence="1" type="ORF">XpruCFBP8353_12800</name>
    <name evidence="2" type="ORF">XpruCFBP8354_12805</name>
</gene>
<dbReference type="Proteomes" id="UP000233748">
    <property type="component" value="Unassembled WGS sequence"/>
</dbReference>
<dbReference type="Proteomes" id="UP000233720">
    <property type="component" value="Unassembled WGS sequence"/>
</dbReference>
<comment type="caution">
    <text evidence="1">The sequence shown here is derived from an EMBL/GenBank/DDBJ whole genome shotgun (WGS) entry which is preliminary data.</text>
</comment>
<proteinExistence type="predicted"/>
<evidence type="ECO:0000313" key="3">
    <source>
        <dbReference type="Proteomes" id="UP000233720"/>
    </source>
</evidence>
<dbReference type="EMBL" id="PHKW01000003">
    <property type="protein sequence ID" value="PKV17039.1"/>
    <property type="molecule type" value="Genomic_DNA"/>
</dbReference>
<sequence>MQAATPGVPDRFSFLIGLAGGGRAAFAGKAFNIDSGLPRICAAVAVASSIETGVRFCDVVTRSGGSCIRGSTDARAISHV</sequence>
<protein>
    <submittedName>
        <fullName evidence="1">Uncharacterized protein</fullName>
    </submittedName>
</protein>
<evidence type="ECO:0000313" key="2">
    <source>
        <dbReference type="EMBL" id="PKV17039.1"/>
    </source>
</evidence>